<gene>
    <name evidence="17" type="ORF">GCM10010969_26110</name>
</gene>
<dbReference type="SUPFAM" id="SSF47384">
    <property type="entry name" value="Homodimeric domain of signal transducing histidine kinase"/>
    <property type="match status" value="1"/>
</dbReference>
<dbReference type="Pfam" id="PF00672">
    <property type="entry name" value="HAMP"/>
    <property type="match status" value="1"/>
</dbReference>
<keyword evidence="12" id="KW-0902">Two-component regulatory system</keyword>
<evidence type="ECO:0000256" key="7">
    <source>
        <dbReference type="ARBA" id="ARBA00022692"/>
    </source>
</evidence>
<keyword evidence="8" id="KW-0547">Nucleotide-binding</keyword>
<dbReference type="PANTHER" id="PTHR45528:SF8">
    <property type="entry name" value="HISTIDINE KINASE"/>
    <property type="match status" value="1"/>
</dbReference>
<keyword evidence="10" id="KW-0067">ATP-binding</keyword>
<keyword evidence="11 14" id="KW-1133">Transmembrane helix</keyword>
<dbReference type="InterPro" id="IPR003661">
    <property type="entry name" value="HisK_dim/P_dom"/>
</dbReference>
<evidence type="ECO:0000256" key="9">
    <source>
        <dbReference type="ARBA" id="ARBA00022777"/>
    </source>
</evidence>
<dbReference type="SUPFAM" id="SSF55874">
    <property type="entry name" value="ATPase domain of HSP90 chaperone/DNA topoisomerase II/histidine kinase"/>
    <property type="match status" value="1"/>
</dbReference>
<dbReference type="InterPro" id="IPR036890">
    <property type="entry name" value="HATPase_C_sf"/>
</dbReference>
<dbReference type="InterPro" id="IPR050398">
    <property type="entry name" value="HssS/ArlS-like"/>
</dbReference>
<feature type="transmembrane region" description="Helical" evidence="14">
    <location>
        <begin position="20"/>
        <end position="40"/>
    </location>
</feature>
<evidence type="ECO:0000256" key="8">
    <source>
        <dbReference type="ARBA" id="ARBA00022741"/>
    </source>
</evidence>
<accession>A0ABQ2L6K6</accession>
<comment type="catalytic activity">
    <reaction evidence="1">
        <text>ATP + protein L-histidine = ADP + protein N-phospho-L-histidine.</text>
        <dbReference type="EC" id="2.7.13.3"/>
    </reaction>
</comment>
<dbReference type="CDD" id="cd06225">
    <property type="entry name" value="HAMP"/>
    <property type="match status" value="1"/>
</dbReference>
<evidence type="ECO:0000256" key="2">
    <source>
        <dbReference type="ARBA" id="ARBA00004651"/>
    </source>
</evidence>
<keyword evidence="4" id="KW-1003">Cell membrane</keyword>
<keyword evidence="7 14" id="KW-0812">Transmembrane</keyword>
<keyword evidence="9" id="KW-0418">Kinase</keyword>
<evidence type="ECO:0000259" key="16">
    <source>
        <dbReference type="PROSITE" id="PS50885"/>
    </source>
</evidence>
<proteinExistence type="predicted"/>
<dbReference type="CDD" id="cd00075">
    <property type="entry name" value="HATPase"/>
    <property type="match status" value="1"/>
</dbReference>
<evidence type="ECO:0000313" key="18">
    <source>
        <dbReference type="Proteomes" id="UP000606653"/>
    </source>
</evidence>
<feature type="domain" description="HAMP" evidence="16">
    <location>
        <begin position="138"/>
        <end position="190"/>
    </location>
</feature>
<feature type="domain" description="Histidine kinase" evidence="15">
    <location>
        <begin position="205"/>
        <end position="417"/>
    </location>
</feature>
<organism evidence="17 18">
    <name type="scientific">Saccharibacillus kuerlensis</name>
    <dbReference type="NCBI Taxonomy" id="459527"/>
    <lineage>
        <taxon>Bacteria</taxon>
        <taxon>Bacillati</taxon>
        <taxon>Bacillota</taxon>
        <taxon>Bacilli</taxon>
        <taxon>Bacillales</taxon>
        <taxon>Paenibacillaceae</taxon>
        <taxon>Saccharibacillus</taxon>
    </lineage>
</organism>
<name>A0ABQ2L6K6_9BACL</name>
<dbReference type="InterPro" id="IPR036097">
    <property type="entry name" value="HisK_dim/P_sf"/>
</dbReference>
<dbReference type="SUPFAM" id="SSF158472">
    <property type="entry name" value="HAMP domain-like"/>
    <property type="match status" value="1"/>
</dbReference>
<evidence type="ECO:0000256" key="3">
    <source>
        <dbReference type="ARBA" id="ARBA00012438"/>
    </source>
</evidence>
<evidence type="ECO:0000259" key="15">
    <source>
        <dbReference type="PROSITE" id="PS50109"/>
    </source>
</evidence>
<dbReference type="Gene3D" id="1.10.287.130">
    <property type="match status" value="1"/>
</dbReference>
<keyword evidence="18" id="KW-1185">Reference proteome</keyword>
<dbReference type="InterPro" id="IPR003660">
    <property type="entry name" value="HAMP_dom"/>
</dbReference>
<dbReference type="PROSITE" id="PS50109">
    <property type="entry name" value="HIS_KIN"/>
    <property type="match status" value="1"/>
</dbReference>
<dbReference type="Gene3D" id="6.10.340.10">
    <property type="match status" value="1"/>
</dbReference>
<comment type="caution">
    <text evidence="17">The sequence shown here is derived from an EMBL/GenBank/DDBJ whole genome shotgun (WGS) entry which is preliminary data.</text>
</comment>
<reference evidence="18" key="1">
    <citation type="journal article" date="2019" name="Int. J. Syst. Evol. Microbiol.">
        <title>The Global Catalogue of Microorganisms (GCM) 10K type strain sequencing project: providing services to taxonomists for standard genome sequencing and annotation.</title>
        <authorList>
            <consortium name="The Broad Institute Genomics Platform"/>
            <consortium name="The Broad Institute Genome Sequencing Center for Infectious Disease"/>
            <person name="Wu L."/>
            <person name="Ma J."/>
        </authorList>
    </citation>
    <scope>NUCLEOTIDE SEQUENCE [LARGE SCALE GENOMIC DNA]</scope>
    <source>
        <strain evidence="18">CGMCC 1.6964</strain>
    </source>
</reference>
<dbReference type="Pfam" id="PF00512">
    <property type="entry name" value="HisKA"/>
    <property type="match status" value="1"/>
</dbReference>
<sequence length="425" mass="48072">MESLNRRSIASKRFGFRSVLTEFMLLTAVWVSLVIFLSQATTHEAAQRYGVLYASYWDSLPYEWVYVKNASSLERAEPDESGSIRVRIYENGTSSPRFADFTYAHKLKGGFYLIVQYGAPYAYTILLLGGGLFMFYRHRVQQPLRKMIEAAERVSSGDLDFRIGTFRRDEFGRIGEAFEKMRGELERSNREMWRIAEERKRLNAAFSHDLRTPLAVLKGRIDLLADFYPSGELDRDETLTAISALRRNADRLEKYVASMSSVQKLEELEPQAREVELSELAEELSETGKALCGSKTLKFDHLLPGALFLDSDIISRVFENLIVNAERFASSSIVVSFDHMEDSLRIVVADDGPGFSADAIIRGIEPYYRSNASPSSEHFGLGLYLCRLLCEKHGGCLILDNNRSGGAKVTAVFQDLSDPIIEPER</sequence>
<evidence type="ECO:0000256" key="4">
    <source>
        <dbReference type="ARBA" id="ARBA00022475"/>
    </source>
</evidence>
<keyword evidence="13 14" id="KW-0472">Membrane</keyword>
<evidence type="ECO:0000256" key="13">
    <source>
        <dbReference type="ARBA" id="ARBA00023136"/>
    </source>
</evidence>
<evidence type="ECO:0000256" key="12">
    <source>
        <dbReference type="ARBA" id="ARBA00023012"/>
    </source>
</evidence>
<dbReference type="EC" id="2.7.13.3" evidence="3"/>
<dbReference type="Proteomes" id="UP000606653">
    <property type="component" value="Unassembled WGS sequence"/>
</dbReference>
<keyword evidence="5" id="KW-0597">Phosphoprotein</keyword>
<evidence type="ECO:0000256" key="14">
    <source>
        <dbReference type="SAM" id="Phobius"/>
    </source>
</evidence>
<evidence type="ECO:0000313" key="17">
    <source>
        <dbReference type="EMBL" id="GGO02608.1"/>
    </source>
</evidence>
<dbReference type="CDD" id="cd00082">
    <property type="entry name" value="HisKA"/>
    <property type="match status" value="1"/>
</dbReference>
<dbReference type="PANTHER" id="PTHR45528">
    <property type="entry name" value="SENSOR HISTIDINE KINASE CPXA"/>
    <property type="match status" value="1"/>
</dbReference>
<dbReference type="RefSeq" id="WP_018978603.1">
    <property type="nucleotide sequence ID" value="NZ_BMLN01000007.1"/>
</dbReference>
<evidence type="ECO:0000256" key="6">
    <source>
        <dbReference type="ARBA" id="ARBA00022679"/>
    </source>
</evidence>
<dbReference type="Gene3D" id="3.30.565.10">
    <property type="entry name" value="Histidine kinase-like ATPase, C-terminal domain"/>
    <property type="match status" value="1"/>
</dbReference>
<protein>
    <recommendedName>
        <fullName evidence="3">histidine kinase</fullName>
        <ecNumber evidence="3">2.7.13.3</ecNumber>
    </recommendedName>
</protein>
<evidence type="ECO:0000256" key="5">
    <source>
        <dbReference type="ARBA" id="ARBA00022553"/>
    </source>
</evidence>
<evidence type="ECO:0000256" key="11">
    <source>
        <dbReference type="ARBA" id="ARBA00022989"/>
    </source>
</evidence>
<dbReference type="Pfam" id="PF02518">
    <property type="entry name" value="HATPase_c"/>
    <property type="match status" value="1"/>
</dbReference>
<dbReference type="SMART" id="SM00304">
    <property type="entry name" value="HAMP"/>
    <property type="match status" value="1"/>
</dbReference>
<dbReference type="InterPro" id="IPR003594">
    <property type="entry name" value="HATPase_dom"/>
</dbReference>
<dbReference type="InterPro" id="IPR005467">
    <property type="entry name" value="His_kinase_dom"/>
</dbReference>
<feature type="transmembrane region" description="Helical" evidence="14">
    <location>
        <begin position="111"/>
        <end position="136"/>
    </location>
</feature>
<comment type="subcellular location">
    <subcellularLocation>
        <location evidence="2">Cell membrane</location>
        <topology evidence="2">Multi-pass membrane protein</topology>
    </subcellularLocation>
</comment>
<evidence type="ECO:0000256" key="1">
    <source>
        <dbReference type="ARBA" id="ARBA00000085"/>
    </source>
</evidence>
<dbReference type="SMART" id="SM00388">
    <property type="entry name" value="HisKA"/>
    <property type="match status" value="1"/>
</dbReference>
<keyword evidence="6" id="KW-0808">Transferase</keyword>
<dbReference type="SMART" id="SM00387">
    <property type="entry name" value="HATPase_c"/>
    <property type="match status" value="1"/>
</dbReference>
<dbReference type="PROSITE" id="PS50885">
    <property type="entry name" value="HAMP"/>
    <property type="match status" value="1"/>
</dbReference>
<evidence type="ECO:0000256" key="10">
    <source>
        <dbReference type="ARBA" id="ARBA00022840"/>
    </source>
</evidence>
<dbReference type="EMBL" id="BMLN01000007">
    <property type="protein sequence ID" value="GGO02608.1"/>
    <property type="molecule type" value="Genomic_DNA"/>
</dbReference>